<dbReference type="RefSeq" id="WP_037595734.1">
    <property type="nucleotide sequence ID" value="NZ_JBHEZZ010000013.1"/>
</dbReference>
<organism evidence="2 3">
    <name type="scientific">Streptacidiphilus cavernicola</name>
    <dbReference type="NCBI Taxonomy" id="3342716"/>
    <lineage>
        <taxon>Bacteria</taxon>
        <taxon>Bacillati</taxon>
        <taxon>Actinomycetota</taxon>
        <taxon>Actinomycetes</taxon>
        <taxon>Kitasatosporales</taxon>
        <taxon>Streptomycetaceae</taxon>
        <taxon>Streptacidiphilus</taxon>
    </lineage>
</organism>
<comment type="caution">
    <text evidence="2">The sequence shown here is derived from an EMBL/GenBank/DDBJ whole genome shotgun (WGS) entry which is preliminary data.</text>
</comment>
<dbReference type="InterPro" id="IPR005302">
    <property type="entry name" value="MoCF_Sase_C"/>
</dbReference>
<dbReference type="InterPro" id="IPR052716">
    <property type="entry name" value="MOSC_domain"/>
</dbReference>
<dbReference type="PROSITE" id="PS51340">
    <property type="entry name" value="MOSC"/>
    <property type="match status" value="1"/>
</dbReference>
<dbReference type="PANTHER" id="PTHR36930:SF1">
    <property type="entry name" value="MOSC DOMAIN-CONTAINING PROTEIN"/>
    <property type="match status" value="1"/>
</dbReference>
<sequence>MADAAAVVGTVGALWRYPVKSMLGEQLPAAEVTEHGLEGDRRLALVDRETGMIASAKTPRLWRRLLSCAATGEGDGGVRITDPDGKSRWSTDPDIDDALSAVVGREVALADRPPEHAALERSRPEQVLSEGLDAEVEADLVRFGSGSPDGTFFDFAPIHLITASTLRRIAELHPDRTSDVRRYRPNIVVDTDGAGFVENDWYDRELRIGDTLTLRVIANTPRCAVPTLAHGALPRDTAALRTLAQHNRVPVVPGGGIEPCAGSYAQVVRPGRIRPGDPVRL</sequence>
<dbReference type="EMBL" id="JBHEZZ010000013">
    <property type="protein sequence ID" value="MFC1404164.1"/>
    <property type="molecule type" value="Genomic_DNA"/>
</dbReference>
<accession>A0ABV6URU5</accession>
<feature type="domain" description="MOSC" evidence="1">
    <location>
        <begin position="121"/>
        <end position="281"/>
    </location>
</feature>
<dbReference type="Proteomes" id="UP001592528">
    <property type="component" value="Unassembled WGS sequence"/>
</dbReference>
<dbReference type="InterPro" id="IPR011037">
    <property type="entry name" value="Pyrv_Knase-like_insert_dom_sf"/>
</dbReference>
<evidence type="ECO:0000313" key="2">
    <source>
        <dbReference type="EMBL" id="MFC1404164.1"/>
    </source>
</evidence>
<protein>
    <submittedName>
        <fullName evidence="2">MOSC domain-containing protein</fullName>
    </submittedName>
</protein>
<dbReference type="Pfam" id="PF03473">
    <property type="entry name" value="MOSC"/>
    <property type="match status" value="1"/>
</dbReference>
<name>A0ABV6URU5_9ACTN</name>
<keyword evidence="3" id="KW-1185">Reference proteome</keyword>
<dbReference type="Pfam" id="PF03476">
    <property type="entry name" value="MOSC_N"/>
    <property type="match status" value="1"/>
</dbReference>
<reference evidence="2 3" key="1">
    <citation type="submission" date="2024-09" db="EMBL/GenBank/DDBJ databases">
        <authorList>
            <person name="Lee S.D."/>
        </authorList>
    </citation>
    <scope>NUCLEOTIDE SEQUENCE [LARGE SCALE GENOMIC DNA]</scope>
    <source>
        <strain evidence="2 3">N1-5</strain>
    </source>
</reference>
<dbReference type="SUPFAM" id="SSF50800">
    <property type="entry name" value="PK beta-barrel domain-like"/>
    <property type="match status" value="1"/>
</dbReference>
<proteinExistence type="predicted"/>
<evidence type="ECO:0000259" key="1">
    <source>
        <dbReference type="PROSITE" id="PS51340"/>
    </source>
</evidence>
<dbReference type="PANTHER" id="PTHR36930">
    <property type="entry name" value="METAL-SULFUR CLUSTER BIOSYNTHESIS PROTEINS YUAD-RELATED"/>
    <property type="match status" value="1"/>
</dbReference>
<evidence type="ECO:0000313" key="3">
    <source>
        <dbReference type="Proteomes" id="UP001592528"/>
    </source>
</evidence>
<dbReference type="InterPro" id="IPR005303">
    <property type="entry name" value="MOCOS_middle"/>
</dbReference>
<gene>
    <name evidence="2" type="ORF">ACEZDJ_23005</name>
</gene>